<dbReference type="Proteomes" id="UP000521676">
    <property type="component" value="Unassembled WGS sequence"/>
</dbReference>
<accession>A0A8T7M309</accession>
<evidence type="ECO:0000256" key="1">
    <source>
        <dbReference type="SAM" id="Phobius"/>
    </source>
</evidence>
<evidence type="ECO:0000313" key="4">
    <source>
        <dbReference type="Proteomes" id="UP000521676"/>
    </source>
</evidence>
<protein>
    <submittedName>
        <fullName evidence="2">Uncharacterized protein</fullName>
    </submittedName>
</protein>
<dbReference type="EMBL" id="JACATZ010000001">
    <property type="protein sequence ID" value="NWJ45796.1"/>
    <property type="molecule type" value="Genomic_DNA"/>
</dbReference>
<evidence type="ECO:0000313" key="2">
    <source>
        <dbReference type="EMBL" id="NWJ45796.1"/>
    </source>
</evidence>
<dbReference type="Proteomes" id="UP001431572">
    <property type="component" value="Chromosome 1"/>
</dbReference>
<evidence type="ECO:0000313" key="5">
    <source>
        <dbReference type="Proteomes" id="UP001431572"/>
    </source>
</evidence>
<organism evidence="2 4">
    <name type="scientific">Candidatus Chlorohelix allophototropha</name>
    <dbReference type="NCBI Taxonomy" id="3003348"/>
    <lineage>
        <taxon>Bacteria</taxon>
        <taxon>Bacillati</taxon>
        <taxon>Chloroflexota</taxon>
        <taxon>Chloroflexia</taxon>
        <taxon>Candidatus Chloroheliales</taxon>
        <taxon>Candidatus Chloroheliaceae</taxon>
        <taxon>Candidatus Chlorohelix</taxon>
    </lineage>
</organism>
<gene>
    <name evidence="2" type="ORF">HXX08_07945</name>
    <name evidence="3" type="ORF">OZ401_000934</name>
</gene>
<keyword evidence="1" id="KW-1133">Transmembrane helix</keyword>
<sequence>MKQWFPELLLTITIIIMVVLTLTVKLYSVHLLAPPRTHLAATGCDQAPTNPPSARALFLERYAEDWGVYCENSPISPYNPPIWQKLYSSYGGGSLECALASGSAAYSNVYCYHDMNSKPNAKSFILSFSFWIPATTCNNQGGESIIQALEFTFNKYYQSKRYEFALQYQNVWDGYGVNDEPSWHYWIPTADGISGSWTNLPNPIHQCLQGNSWHTFLFEGEINSSDQVVYKNFTLDGIANDLTTIAPQTAPASTFGEKLTISVQLDSNSHGDPYKLLLNKINFIAATKRWEVATQADDGTGGTSGAFSWAIKNAGIDEAITFQPSVTKINFTGSLNYHNLQVGALIYGRCSAKAEITIDGAGTGANSKGLVLNGNNLLYGVKVAKFSLQQLSIPLASGNNQLTCVSTSKL</sequence>
<reference evidence="3" key="2">
    <citation type="journal article" date="2024" name="Nature">
        <title>Anoxygenic phototroph of the Chloroflexota uses a type I reaction centre.</title>
        <authorList>
            <person name="Tsuji J.M."/>
            <person name="Shaw N.A."/>
            <person name="Nagashima S."/>
            <person name="Venkiteswaran J.J."/>
            <person name="Schiff S.L."/>
            <person name="Watanabe T."/>
            <person name="Fukui M."/>
            <person name="Hanada S."/>
            <person name="Tank M."/>
            <person name="Neufeld J.D."/>
        </authorList>
    </citation>
    <scope>NUCLEOTIDE SEQUENCE</scope>
    <source>
        <strain evidence="3">L227-S17</strain>
    </source>
</reference>
<proteinExistence type="predicted"/>
<dbReference type="RefSeq" id="WP_341469552.1">
    <property type="nucleotide sequence ID" value="NZ_CP128399.1"/>
</dbReference>
<dbReference type="AlphaFoldDB" id="A0A8T7M309"/>
<keyword evidence="1" id="KW-0472">Membrane</keyword>
<name>A0A8T7M309_9CHLR</name>
<keyword evidence="5" id="KW-1185">Reference proteome</keyword>
<keyword evidence="1" id="KW-0812">Transmembrane</keyword>
<reference evidence="2 4" key="1">
    <citation type="submission" date="2020-06" db="EMBL/GenBank/DDBJ databases">
        <title>Anoxygenic phototrophic Chloroflexota member uses a Type I reaction center.</title>
        <authorList>
            <person name="Tsuji J.M."/>
            <person name="Shaw N.A."/>
            <person name="Nagashima S."/>
            <person name="Venkiteswaran J."/>
            <person name="Schiff S.L."/>
            <person name="Hanada S."/>
            <person name="Tank M."/>
            <person name="Neufeld J.D."/>
        </authorList>
    </citation>
    <scope>NUCLEOTIDE SEQUENCE [LARGE SCALE GENOMIC DNA]</scope>
    <source>
        <strain evidence="2">L227-S17</strain>
    </source>
</reference>
<evidence type="ECO:0000313" key="3">
    <source>
        <dbReference type="EMBL" id="WJW67662.1"/>
    </source>
</evidence>
<dbReference type="EMBL" id="CP128399">
    <property type="protein sequence ID" value="WJW67662.1"/>
    <property type="molecule type" value="Genomic_DNA"/>
</dbReference>
<feature type="transmembrane region" description="Helical" evidence="1">
    <location>
        <begin position="7"/>
        <end position="27"/>
    </location>
</feature>